<dbReference type="SUPFAM" id="SSF50249">
    <property type="entry name" value="Nucleic acid-binding proteins"/>
    <property type="match status" value="1"/>
</dbReference>
<dbReference type="GO" id="GO:0006310">
    <property type="term" value="P:DNA recombination"/>
    <property type="evidence" value="ECO:0007669"/>
    <property type="project" value="UniProtKB-UniRule"/>
</dbReference>
<comment type="similarity">
    <text evidence="6">Belongs to the RuvA family.</text>
</comment>
<dbReference type="InterPro" id="IPR013849">
    <property type="entry name" value="DNA_helicase_Holl-junc_RuvA_I"/>
</dbReference>
<reference evidence="8 9" key="1">
    <citation type="submission" date="2014-02" db="EMBL/GenBank/DDBJ databases">
        <title>Genome sequence of Brachybacterium phenoliresistens strain W13A50.</title>
        <authorList>
            <person name="Wang X."/>
        </authorList>
    </citation>
    <scope>NUCLEOTIDE SEQUENCE [LARGE SCALE GENOMIC DNA]</scope>
    <source>
        <strain evidence="8 9">W13A50</strain>
    </source>
</reference>
<keyword evidence="9" id="KW-1185">Reference proteome</keyword>
<evidence type="ECO:0000256" key="2">
    <source>
        <dbReference type="ARBA" id="ARBA00022763"/>
    </source>
</evidence>
<evidence type="ECO:0000256" key="6">
    <source>
        <dbReference type="HAMAP-Rule" id="MF_00031"/>
    </source>
</evidence>
<comment type="subunit">
    <text evidence="6">Homotetramer. Forms an RuvA(8)-RuvB(12)-Holliday junction (HJ) complex. HJ DNA is sandwiched between 2 RuvA tetramers; dsDNA enters through RuvA and exits via RuvB. An RuvB hexamer assembles on each DNA strand where it exits the tetramer. Each RuvB hexamer is contacted by two RuvA subunits (via domain III) on 2 adjacent RuvB subunits; this complex drives branch migration. In the full resolvosome a probable DNA-RuvA(4)-RuvB(12)-RuvC(2) complex forms which resolves the HJ.</text>
</comment>
<keyword evidence="1 6" id="KW-0963">Cytoplasm</keyword>
<dbReference type="InterPro" id="IPR012340">
    <property type="entry name" value="NA-bd_OB-fold"/>
</dbReference>
<dbReference type="InterPro" id="IPR036267">
    <property type="entry name" value="RuvA_C_sf"/>
</dbReference>
<organism evidence="8 9">
    <name type="scientific">Brachybacterium phenoliresistens</name>
    <dbReference type="NCBI Taxonomy" id="396014"/>
    <lineage>
        <taxon>Bacteria</taxon>
        <taxon>Bacillati</taxon>
        <taxon>Actinomycetota</taxon>
        <taxon>Actinomycetes</taxon>
        <taxon>Micrococcales</taxon>
        <taxon>Dermabacteraceae</taxon>
        <taxon>Brachybacterium</taxon>
    </lineage>
</organism>
<gene>
    <name evidence="6" type="primary">ruvA</name>
    <name evidence="8" type="ORF">BF93_07870</name>
</gene>
<dbReference type="SUPFAM" id="SSF47781">
    <property type="entry name" value="RuvA domain 2-like"/>
    <property type="match status" value="1"/>
</dbReference>
<keyword evidence="8" id="KW-0347">Helicase</keyword>
<keyword evidence="8" id="KW-0547">Nucleotide-binding</keyword>
<dbReference type="GO" id="GO:0009379">
    <property type="term" value="C:Holliday junction helicase complex"/>
    <property type="evidence" value="ECO:0007669"/>
    <property type="project" value="InterPro"/>
</dbReference>
<comment type="function">
    <text evidence="6">The RuvA-RuvB-RuvC complex processes Holliday junction (HJ) DNA during genetic recombination and DNA repair, while the RuvA-RuvB complex plays an important role in the rescue of blocked DNA replication forks via replication fork reversal (RFR). RuvA specifically binds to HJ cruciform DNA, conferring on it an open structure. The RuvB hexamer acts as an ATP-dependent pump, pulling dsDNA into and through the RuvAB complex. HJ branch migration allows RuvC to scan DNA until it finds its consensus sequence, where it cleaves and resolves the cruciform DNA.</text>
</comment>
<protein>
    <recommendedName>
        <fullName evidence="6">Holliday junction branch migration complex subunit RuvA</fullName>
    </recommendedName>
</protein>
<feature type="region of interest" description="Domain III" evidence="6">
    <location>
        <begin position="153"/>
        <end position="205"/>
    </location>
</feature>
<keyword evidence="8" id="KW-0378">Hydrolase</keyword>
<dbReference type="InterPro" id="IPR003583">
    <property type="entry name" value="Hlx-hairpin-Hlx_DNA-bd_motif"/>
</dbReference>
<dbReference type="InterPro" id="IPR000085">
    <property type="entry name" value="RuvA"/>
</dbReference>
<evidence type="ECO:0000256" key="3">
    <source>
        <dbReference type="ARBA" id="ARBA00023125"/>
    </source>
</evidence>
<dbReference type="STRING" id="396014.BF93_07870"/>
<dbReference type="SUPFAM" id="SSF46929">
    <property type="entry name" value="DNA helicase RuvA subunit, C-terminal domain"/>
    <property type="match status" value="1"/>
</dbReference>
<dbReference type="InterPro" id="IPR011114">
    <property type="entry name" value="RuvA_C"/>
</dbReference>
<keyword evidence="4 6" id="KW-0233">DNA recombination</keyword>
<dbReference type="OrthoDB" id="5293449at2"/>
<comment type="caution">
    <text evidence="6">Lacks conserved residue(s) required for the propagation of feature annotation.</text>
</comment>
<dbReference type="Gene3D" id="1.10.150.20">
    <property type="entry name" value="5' to 3' exonuclease, C-terminal subdomain"/>
    <property type="match status" value="1"/>
</dbReference>
<evidence type="ECO:0000313" key="9">
    <source>
        <dbReference type="Proteomes" id="UP000023067"/>
    </source>
</evidence>
<dbReference type="EMBL" id="JDYK01000002">
    <property type="protein sequence ID" value="EWS82926.1"/>
    <property type="molecule type" value="Genomic_DNA"/>
</dbReference>
<dbReference type="Gene3D" id="2.40.50.140">
    <property type="entry name" value="Nucleic acid-binding proteins"/>
    <property type="match status" value="1"/>
</dbReference>
<dbReference type="Gene3D" id="1.10.8.10">
    <property type="entry name" value="DNA helicase RuvA subunit, C-terminal domain"/>
    <property type="match status" value="1"/>
</dbReference>
<dbReference type="GO" id="GO:0000400">
    <property type="term" value="F:four-way junction DNA binding"/>
    <property type="evidence" value="ECO:0007669"/>
    <property type="project" value="UniProtKB-UniRule"/>
</dbReference>
<dbReference type="RefSeq" id="WP_038370369.1">
    <property type="nucleotide sequence ID" value="NZ_BAAAOW010000001.1"/>
</dbReference>
<dbReference type="Pfam" id="PF01330">
    <property type="entry name" value="RuvA_N"/>
    <property type="match status" value="1"/>
</dbReference>
<comment type="caution">
    <text evidence="8">The sequence shown here is derived from an EMBL/GenBank/DDBJ whole genome shotgun (WGS) entry which is preliminary data.</text>
</comment>
<evidence type="ECO:0000256" key="1">
    <source>
        <dbReference type="ARBA" id="ARBA00022490"/>
    </source>
</evidence>
<dbReference type="GO" id="GO:0048476">
    <property type="term" value="C:Holliday junction resolvase complex"/>
    <property type="evidence" value="ECO:0007669"/>
    <property type="project" value="UniProtKB-UniRule"/>
</dbReference>
<evidence type="ECO:0000313" key="8">
    <source>
        <dbReference type="EMBL" id="EWS82926.1"/>
    </source>
</evidence>
<dbReference type="HAMAP" id="MF_00031">
    <property type="entry name" value="DNA_HJ_migration_RuvA"/>
    <property type="match status" value="1"/>
</dbReference>
<comment type="domain">
    <text evidence="6">Has three domains with a flexible linker between the domains II and III and assumes an 'L' shape. Domain III is highly mobile and contacts RuvB.</text>
</comment>
<keyword evidence="2 6" id="KW-0227">DNA damage</keyword>
<dbReference type="Pfam" id="PF14520">
    <property type="entry name" value="HHH_5"/>
    <property type="match status" value="1"/>
</dbReference>
<dbReference type="InterPro" id="IPR010994">
    <property type="entry name" value="RuvA_2-like"/>
</dbReference>
<keyword evidence="5 6" id="KW-0234">DNA repair</keyword>
<feature type="domain" description="Helix-hairpin-helix DNA-binding motif class 1" evidence="7">
    <location>
        <begin position="107"/>
        <end position="126"/>
    </location>
</feature>
<dbReference type="PATRIC" id="fig|396014.3.peg.568"/>
<evidence type="ECO:0000256" key="4">
    <source>
        <dbReference type="ARBA" id="ARBA00023172"/>
    </source>
</evidence>
<accession>Z9JYN7</accession>
<dbReference type="GO" id="GO:0005524">
    <property type="term" value="F:ATP binding"/>
    <property type="evidence" value="ECO:0007669"/>
    <property type="project" value="InterPro"/>
</dbReference>
<dbReference type="eggNOG" id="COG0632">
    <property type="taxonomic scope" value="Bacteria"/>
</dbReference>
<dbReference type="GO" id="GO:0009378">
    <property type="term" value="F:four-way junction helicase activity"/>
    <property type="evidence" value="ECO:0007669"/>
    <property type="project" value="InterPro"/>
</dbReference>
<proteinExistence type="inferred from homology"/>
<evidence type="ECO:0000256" key="5">
    <source>
        <dbReference type="ARBA" id="ARBA00023204"/>
    </source>
</evidence>
<dbReference type="HOGENOM" id="CLU_087936_2_1_11"/>
<feature type="region of interest" description="Domain II" evidence="6">
    <location>
        <begin position="64"/>
        <end position="141"/>
    </location>
</feature>
<comment type="subcellular location">
    <subcellularLocation>
        <location evidence="6">Cytoplasm</location>
    </subcellularLocation>
</comment>
<name>Z9JYN7_9MICO</name>
<sequence length="205" mass="21279">MISTLTGRVSHIGLDSLVLEVHGVGYLVHTTAQSLAVTRHDAELTLHTELVVREDSLTLFGFPQREEAEIFRIVQSVSGVGPRTALALLSVMAPDDLRRAVAAEDAKAITRTPGIGPKGAQRMILELKDKIGAPTSAAPSPADVPASPEEASVLRGPQADVVQALVGLGWAEKSAADAVATAAAEGESDPAVLLRTALRGLGGSR</sequence>
<dbReference type="Proteomes" id="UP000023067">
    <property type="component" value="Unassembled WGS sequence"/>
</dbReference>
<dbReference type="SMART" id="SM00278">
    <property type="entry name" value="HhH1"/>
    <property type="match status" value="2"/>
</dbReference>
<dbReference type="GO" id="GO:0005737">
    <property type="term" value="C:cytoplasm"/>
    <property type="evidence" value="ECO:0007669"/>
    <property type="project" value="UniProtKB-SubCell"/>
</dbReference>
<keyword evidence="8" id="KW-0067">ATP-binding</keyword>
<dbReference type="NCBIfam" id="TIGR00084">
    <property type="entry name" value="ruvA"/>
    <property type="match status" value="1"/>
</dbReference>
<dbReference type="GO" id="GO:0006281">
    <property type="term" value="P:DNA repair"/>
    <property type="evidence" value="ECO:0007669"/>
    <property type="project" value="UniProtKB-UniRule"/>
</dbReference>
<feature type="domain" description="Helix-hairpin-helix DNA-binding motif class 1" evidence="7">
    <location>
        <begin position="72"/>
        <end position="91"/>
    </location>
</feature>
<dbReference type="AlphaFoldDB" id="Z9JYN7"/>
<keyword evidence="3 6" id="KW-0238">DNA-binding</keyword>
<dbReference type="Pfam" id="PF07499">
    <property type="entry name" value="RuvA_C"/>
    <property type="match status" value="1"/>
</dbReference>
<evidence type="ECO:0000259" key="7">
    <source>
        <dbReference type="SMART" id="SM00278"/>
    </source>
</evidence>